<evidence type="ECO:0000313" key="6">
    <source>
        <dbReference type="Proteomes" id="UP000565711"/>
    </source>
</evidence>
<dbReference type="RefSeq" id="WP_084475296.1">
    <property type="nucleotide sequence ID" value="NZ_JAAXOP010000012.1"/>
</dbReference>
<dbReference type="AlphaFoldDB" id="A0A846Y160"/>
<dbReference type="GO" id="GO:0071949">
    <property type="term" value="F:FAD binding"/>
    <property type="evidence" value="ECO:0007669"/>
    <property type="project" value="InterPro"/>
</dbReference>
<dbReference type="Gene3D" id="3.30.70.2450">
    <property type="match status" value="1"/>
</dbReference>
<keyword evidence="2" id="KW-0285">Flavoprotein</keyword>
<dbReference type="PANTHER" id="PTHR43004:SF19">
    <property type="entry name" value="BINDING MONOOXYGENASE, PUTATIVE (JCVI)-RELATED"/>
    <property type="match status" value="1"/>
</dbReference>
<gene>
    <name evidence="5" type="ORF">HGA08_20490</name>
</gene>
<dbReference type="GO" id="GO:0016709">
    <property type="term" value="F:oxidoreductase activity, acting on paired donors, with incorporation or reduction of molecular oxygen, NAD(P)H as one donor, and incorporation of one atom of oxygen"/>
    <property type="evidence" value="ECO:0007669"/>
    <property type="project" value="UniProtKB-ARBA"/>
</dbReference>
<evidence type="ECO:0000313" key="5">
    <source>
        <dbReference type="EMBL" id="NKY52587.1"/>
    </source>
</evidence>
<dbReference type="Pfam" id="PF21274">
    <property type="entry name" value="Rng_hyd_C"/>
    <property type="match status" value="1"/>
</dbReference>
<dbReference type="Proteomes" id="UP000565711">
    <property type="component" value="Unassembled WGS sequence"/>
</dbReference>
<comment type="caution">
    <text evidence="5">The sequence shown here is derived from an EMBL/GenBank/DDBJ whole genome shotgun (WGS) entry which is preliminary data.</text>
</comment>
<proteinExistence type="predicted"/>
<keyword evidence="3" id="KW-0274">FAD</keyword>
<keyword evidence="6" id="KW-1185">Reference proteome</keyword>
<evidence type="ECO:0000259" key="4">
    <source>
        <dbReference type="Pfam" id="PF01494"/>
    </source>
</evidence>
<evidence type="ECO:0000256" key="3">
    <source>
        <dbReference type="ARBA" id="ARBA00022827"/>
    </source>
</evidence>
<comment type="cofactor">
    <cofactor evidence="1">
        <name>FAD</name>
        <dbReference type="ChEBI" id="CHEBI:57692"/>
    </cofactor>
</comment>
<feature type="domain" description="FAD-binding" evidence="4">
    <location>
        <begin position="3"/>
        <end position="334"/>
    </location>
</feature>
<evidence type="ECO:0000256" key="2">
    <source>
        <dbReference type="ARBA" id="ARBA00022630"/>
    </source>
</evidence>
<dbReference type="Gene3D" id="3.50.50.60">
    <property type="entry name" value="FAD/NAD(P)-binding domain"/>
    <property type="match status" value="1"/>
</dbReference>
<accession>A0A846Y160</accession>
<name>A0A846Y160_9NOCA</name>
<dbReference type="EMBL" id="JAAXOP010000012">
    <property type="protein sequence ID" value="NKY52587.1"/>
    <property type="molecule type" value="Genomic_DNA"/>
</dbReference>
<dbReference type="InterPro" id="IPR036188">
    <property type="entry name" value="FAD/NAD-bd_sf"/>
</dbReference>
<reference evidence="5 6" key="1">
    <citation type="submission" date="2020-04" db="EMBL/GenBank/DDBJ databases">
        <title>MicrobeNet Type strains.</title>
        <authorList>
            <person name="Nicholson A.C."/>
        </authorList>
    </citation>
    <scope>NUCLEOTIDE SEQUENCE [LARGE SCALE GENOMIC DNA]</scope>
    <source>
        <strain evidence="5 6">JCM 12354</strain>
    </source>
</reference>
<dbReference type="InterPro" id="IPR002938">
    <property type="entry name" value="FAD-bd"/>
</dbReference>
<protein>
    <recommendedName>
        <fullName evidence="4">FAD-binding domain-containing protein</fullName>
    </recommendedName>
</protein>
<dbReference type="InterPro" id="IPR050641">
    <property type="entry name" value="RIFMO-like"/>
</dbReference>
<dbReference type="Pfam" id="PF01494">
    <property type="entry name" value="FAD_binding_3"/>
    <property type="match status" value="1"/>
</dbReference>
<organism evidence="5 6">
    <name type="scientific">Nocardia vermiculata</name>
    <dbReference type="NCBI Taxonomy" id="257274"/>
    <lineage>
        <taxon>Bacteria</taxon>
        <taxon>Bacillati</taxon>
        <taxon>Actinomycetota</taxon>
        <taxon>Actinomycetes</taxon>
        <taxon>Mycobacteriales</taxon>
        <taxon>Nocardiaceae</taxon>
        <taxon>Nocardia</taxon>
    </lineage>
</organism>
<sequence length="492" mass="53094">MSKTEVVVAGSGPTGLMLAYELRLAGVEVELLDALPGRTGESRAGGIHARSMELLDQRGLLENMLAQGLRIDAGHFGGIPLDFGDFPTRYPFTLGLLQSRIEAELESAAAASGAPVHWDSPVTGYRADEDGVLVQVGGVRPRQIHARYLVGCDGGRSSVRKLAGIGFDGTEATVTGMLADVELAEPPTAGFFGKRAAVGDFSVIQFEPGWYRLMAQCHDRVLPRGSELTFEQFRAAFTELAGTDYGMHSPRWVTHYSDAARQADRYRSGRVFLAGDSAHIHYPAGGQGQNLGLQDAVNLGWKLAAVLRGDAAEELLDSYESERHPVAARVLRNTRAQTAVQRPGEHMDALRDTMAELIGVDEVRHRLGLMITALDIRYDGVGDHPMTGRRIPDIALTVEGRPARMYELLRAGRPVLLVRNNAGVPDIGPWKDRVDLVCAEDPDGEWIAPGIGPVAAPAQVLVRPDGYIGWACNDSDATGLGTALTRWVGGRH</sequence>
<dbReference type="Gene3D" id="3.40.30.120">
    <property type="match status" value="1"/>
</dbReference>
<dbReference type="PRINTS" id="PR00420">
    <property type="entry name" value="RNGMNOXGNASE"/>
</dbReference>
<dbReference type="PANTHER" id="PTHR43004">
    <property type="entry name" value="TRK SYSTEM POTASSIUM UPTAKE PROTEIN"/>
    <property type="match status" value="1"/>
</dbReference>
<dbReference type="SUPFAM" id="SSF51905">
    <property type="entry name" value="FAD/NAD(P)-binding domain"/>
    <property type="match status" value="1"/>
</dbReference>
<evidence type="ECO:0000256" key="1">
    <source>
        <dbReference type="ARBA" id="ARBA00001974"/>
    </source>
</evidence>